<evidence type="ECO:0000313" key="5">
    <source>
        <dbReference type="EMBL" id="KAF5329714.1"/>
    </source>
</evidence>
<feature type="domain" description="LysM" evidence="4">
    <location>
        <begin position="960"/>
        <end position="1005"/>
    </location>
</feature>
<name>A0A8H5FAG9_9AGAR</name>
<dbReference type="PANTHER" id="PTHR34997:SF1">
    <property type="entry name" value="PEPTIDOGLYCAN-BINDING LYSIN DOMAIN"/>
    <property type="match status" value="1"/>
</dbReference>
<dbReference type="AlphaFoldDB" id="A0A8H5FAG9"/>
<feature type="domain" description="LysM" evidence="4">
    <location>
        <begin position="430"/>
        <end position="476"/>
    </location>
</feature>
<feature type="domain" description="LysM" evidence="4">
    <location>
        <begin position="905"/>
        <end position="951"/>
    </location>
</feature>
<keyword evidence="3" id="KW-0732">Signal</keyword>
<feature type="domain" description="LysM" evidence="4">
    <location>
        <begin position="689"/>
        <end position="735"/>
    </location>
</feature>
<keyword evidence="2" id="KW-0843">Virulence</keyword>
<evidence type="ECO:0000259" key="4">
    <source>
        <dbReference type="PROSITE" id="PS51782"/>
    </source>
</evidence>
<feature type="domain" description="LysM" evidence="4">
    <location>
        <begin position="284"/>
        <end position="329"/>
    </location>
</feature>
<comment type="caution">
    <text evidence="5">The sequence shown here is derived from an EMBL/GenBank/DDBJ whole genome shotgun (WGS) entry which is preliminary data.</text>
</comment>
<evidence type="ECO:0000256" key="3">
    <source>
        <dbReference type="SAM" id="SignalP"/>
    </source>
</evidence>
<feature type="signal peptide" evidence="3">
    <location>
        <begin position="1"/>
        <end position="19"/>
    </location>
</feature>
<evidence type="ECO:0000256" key="1">
    <source>
        <dbReference type="ARBA" id="ARBA00022669"/>
    </source>
</evidence>
<dbReference type="OrthoDB" id="5985073at2759"/>
<reference evidence="5 6" key="1">
    <citation type="journal article" date="2020" name="ISME J.">
        <title>Uncovering the hidden diversity of litter-decomposition mechanisms in mushroom-forming fungi.</title>
        <authorList>
            <person name="Floudas D."/>
            <person name="Bentzer J."/>
            <person name="Ahren D."/>
            <person name="Johansson T."/>
            <person name="Persson P."/>
            <person name="Tunlid A."/>
        </authorList>
    </citation>
    <scope>NUCLEOTIDE SEQUENCE [LARGE SCALE GENOMIC DNA]</scope>
    <source>
        <strain evidence="5 6">CBS 101986</strain>
    </source>
</reference>
<proteinExistence type="predicted"/>
<dbReference type="InterPro" id="IPR018392">
    <property type="entry name" value="LysM"/>
</dbReference>
<keyword evidence="1" id="KW-0147">Chitin-binding</keyword>
<accession>A0A8H5FAG9</accession>
<dbReference type="SMART" id="SM00257">
    <property type="entry name" value="LysM"/>
    <property type="match status" value="9"/>
</dbReference>
<dbReference type="Proteomes" id="UP000567179">
    <property type="component" value="Unassembled WGS sequence"/>
</dbReference>
<evidence type="ECO:0000256" key="2">
    <source>
        <dbReference type="ARBA" id="ARBA00023026"/>
    </source>
</evidence>
<keyword evidence="6" id="KW-1185">Reference proteome</keyword>
<dbReference type="GO" id="GO:0008061">
    <property type="term" value="F:chitin binding"/>
    <property type="evidence" value="ECO:0007669"/>
    <property type="project" value="UniProtKB-KW"/>
</dbReference>
<sequence>MRLFHPLSLALCFVLQSSANRIRIGQQESAHNTAFHDTLLKQLAHSRNSTTLVDDSDLFLTSNSLTGPISLLATTGLQVYLNSTVPTPTPPQACVNALTASVNCNSTISFMPVDPFLLNDNADLQTVCTSTCTQSLASYRSNVVSSCGTFAIKSNNVTYPPTYAVDKIIGAYTVQCLQDPTTHAFCGPAFAPLNATGGLLSLPTSQLCTFCTLKTLNATLSNPATYSAPLAAILKSAVTTCGSAFSNFSVTTAPPPVVTTGLGSLFGQNSTHNAPAADCAVAGRNTTVSSNSTCTQVATQFSITEADILASNPTLNSDCSIASGTKLCLPQACHTYAIKTNDTCDSVVLVAGTMTGTNITTTQLLSFNPELGTFCQAMPNRVGLLICLTPNGGFPNVGAPSNAAVPSATPTTKAAIPSPTPDGTTSKCGKYYQVQEGDICNSVVLKNTVSLPDFLTINPEINVNCTNLWLGYFYCVAPFPPLTTTDSVTTITTNFSSALGTSTFAFPTSFTPTASIAILTPPGVPAPTNVAAGTRTVACGYYYRIASGDTLSSISTNYNMNSSALITWNPELATALPAVGSAICVRFPVGNYTLAPAPTPSNLAPNTTAKTCAQFYTVKSGDGCTSITSNFSLTTTQFLSINAGLNPQCTNLVVGLAYCVFPTTPFSSAASSGPPSNVAAGTITSGCTQYYTVASGDSCGTIESVFNLTSSQFIAFNPEINSQCTNILLGEAYCVKSSNATTPVTGPPANVAAGTITTGCTQYYTVVSGDSCGTIDTKFNLTLAQFITFNPEVNSQCTNIQLGSAYCVQSSNSTTTGPPSNVASGTITSGCTQYYTVVSGDSCATVESKFNLTLAQFITFNPEINSQCTNIQLGLAYCVHSSNSTTTPVGPPANLASGSLNNCTSYYTIVSGDNCPAIETNFTIAASDFFRWNPEVNTACTNIAVGEAYCVKGGPSACKKTYTVKSGDFCSGIVSSQGITQTQLNTLNPQLDANCDLSVGEILCVG</sequence>
<dbReference type="Gene3D" id="3.10.350.10">
    <property type="entry name" value="LysM domain"/>
    <property type="match status" value="10"/>
</dbReference>
<feature type="domain" description="LysM" evidence="4">
    <location>
        <begin position="541"/>
        <end position="585"/>
    </location>
</feature>
<dbReference type="Pfam" id="PF01476">
    <property type="entry name" value="LysM"/>
    <property type="match status" value="8"/>
</dbReference>
<feature type="domain" description="LysM" evidence="4">
    <location>
        <begin position="614"/>
        <end position="660"/>
    </location>
</feature>
<dbReference type="InterPro" id="IPR036779">
    <property type="entry name" value="LysM_dom_sf"/>
</dbReference>
<dbReference type="PROSITE" id="PS51782">
    <property type="entry name" value="LYSM"/>
    <property type="match status" value="9"/>
</dbReference>
<feature type="domain" description="LysM" evidence="4">
    <location>
        <begin position="833"/>
        <end position="879"/>
    </location>
</feature>
<dbReference type="SUPFAM" id="SSF54106">
    <property type="entry name" value="LysM domain"/>
    <property type="match status" value="8"/>
</dbReference>
<gene>
    <name evidence="5" type="ORF">D9619_009152</name>
</gene>
<dbReference type="EMBL" id="JAACJJ010000002">
    <property type="protein sequence ID" value="KAF5329714.1"/>
    <property type="molecule type" value="Genomic_DNA"/>
</dbReference>
<dbReference type="InterPro" id="IPR052210">
    <property type="entry name" value="LysM1-like"/>
</dbReference>
<dbReference type="PANTHER" id="PTHR34997">
    <property type="entry name" value="AM15"/>
    <property type="match status" value="1"/>
</dbReference>
<evidence type="ECO:0000313" key="6">
    <source>
        <dbReference type="Proteomes" id="UP000567179"/>
    </source>
</evidence>
<feature type="chain" id="PRO_5034634356" description="LysM domain-containing protein" evidence="3">
    <location>
        <begin position="20"/>
        <end position="1006"/>
    </location>
</feature>
<feature type="domain" description="LysM" evidence="4">
    <location>
        <begin position="762"/>
        <end position="808"/>
    </location>
</feature>
<organism evidence="5 6">
    <name type="scientific">Psilocybe cf. subviscida</name>
    <dbReference type="NCBI Taxonomy" id="2480587"/>
    <lineage>
        <taxon>Eukaryota</taxon>
        <taxon>Fungi</taxon>
        <taxon>Dikarya</taxon>
        <taxon>Basidiomycota</taxon>
        <taxon>Agaricomycotina</taxon>
        <taxon>Agaricomycetes</taxon>
        <taxon>Agaricomycetidae</taxon>
        <taxon>Agaricales</taxon>
        <taxon>Agaricineae</taxon>
        <taxon>Strophariaceae</taxon>
        <taxon>Psilocybe</taxon>
    </lineage>
</organism>
<protein>
    <recommendedName>
        <fullName evidence="4">LysM domain-containing protein</fullName>
    </recommendedName>
</protein>
<dbReference type="CDD" id="cd00118">
    <property type="entry name" value="LysM"/>
    <property type="match status" value="8"/>
</dbReference>